<dbReference type="Gene3D" id="3.30.70.270">
    <property type="match status" value="1"/>
</dbReference>
<evidence type="ECO:0000256" key="2">
    <source>
        <dbReference type="ARBA" id="ARBA00034247"/>
    </source>
</evidence>
<organism evidence="5 6">
    <name type="scientific">Ideonella aquatica</name>
    <dbReference type="NCBI Taxonomy" id="2824119"/>
    <lineage>
        <taxon>Bacteria</taxon>
        <taxon>Pseudomonadati</taxon>
        <taxon>Pseudomonadota</taxon>
        <taxon>Betaproteobacteria</taxon>
        <taxon>Burkholderiales</taxon>
        <taxon>Sphaerotilaceae</taxon>
        <taxon>Ideonella</taxon>
    </lineage>
</organism>
<dbReference type="CDD" id="cd01949">
    <property type="entry name" value="GGDEF"/>
    <property type="match status" value="1"/>
</dbReference>
<feature type="transmembrane region" description="Helical" evidence="3">
    <location>
        <begin position="135"/>
        <end position="154"/>
    </location>
</feature>
<evidence type="ECO:0000259" key="4">
    <source>
        <dbReference type="PROSITE" id="PS50887"/>
    </source>
</evidence>
<keyword evidence="6" id="KW-1185">Reference proteome</keyword>
<dbReference type="PANTHER" id="PTHR45138:SF9">
    <property type="entry name" value="DIGUANYLATE CYCLASE DGCM-RELATED"/>
    <property type="match status" value="1"/>
</dbReference>
<dbReference type="Proteomes" id="UP000678374">
    <property type="component" value="Unassembled WGS sequence"/>
</dbReference>
<reference evidence="5" key="1">
    <citation type="submission" date="2021-04" db="EMBL/GenBank/DDBJ databases">
        <title>The genome sequence of Ideonella sp. 4Y11.</title>
        <authorList>
            <person name="Liu Y."/>
        </authorList>
    </citation>
    <scope>NUCLEOTIDE SEQUENCE</scope>
    <source>
        <strain evidence="5">4Y11</strain>
    </source>
</reference>
<dbReference type="EC" id="2.7.7.65" evidence="1"/>
<comment type="catalytic activity">
    <reaction evidence="2">
        <text>2 GTP = 3',3'-c-di-GMP + 2 diphosphate</text>
        <dbReference type="Rhea" id="RHEA:24898"/>
        <dbReference type="ChEBI" id="CHEBI:33019"/>
        <dbReference type="ChEBI" id="CHEBI:37565"/>
        <dbReference type="ChEBI" id="CHEBI:58805"/>
        <dbReference type="EC" id="2.7.7.65"/>
    </reaction>
</comment>
<dbReference type="EMBL" id="JAGQDE010000002">
    <property type="protein sequence ID" value="MBQ0957766.1"/>
    <property type="molecule type" value="Genomic_DNA"/>
</dbReference>
<evidence type="ECO:0000256" key="1">
    <source>
        <dbReference type="ARBA" id="ARBA00012528"/>
    </source>
</evidence>
<dbReference type="InterPro" id="IPR029787">
    <property type="entry name" value="Nucleotide_cyclase"/>
</dbReference>
<evidence type="ECO:0000256" key="3">
    <source>
        <dbReference type="SAM" id="Phobius"/>
    </source>
</evidence>
<dbReference type="PANTHER" id="PTHR45138">
    <property type="entry name" value="REGULATORY COMPONENTS OF SENSORY TRANSDUCTION SYSTEM"/>
    <property type="match status" value="1"/>
</dbReference>
<sequence length="378" mass="41845">MPSLPPSMLPHQPGSGPNAELRMLRNLLMAGCVAVLVNALLELSHGRLSPWDRWAYPLITVVFACGAALLHWRPRWERLVRRVTVVTLNVYLGAALYLVLLAQQGPPDLYQLVSNLYWLPLTYGCAFIFLSRRDALIVSACMYVTLFGGIFWLLQHGVIDPGPVPLGVILSNVAIAQLIYVVLLLAISNLRLDYLRTRERAEWMQQIAASDPLTGLANRRALNERLVGSMALLERHGQPLSLLMLDIDDFKQINDEHGHASGDAVLVELAGLMSEQLRVSDQLGRWGGEEFLVLAASTPLEAALELAERIRSATQAYRFSHGRPVTVSIGVAQAVSGERPEQLVARADVALYEAKRLGRNQVRLHRMDAQPGPHADTR</sequence>
<comment type="caution">
    <text evidence="5">The sequence shown here is derived from an EMBL/GenBank/DDBJ whole genome shotgun (WGS) entry which is preliminary data.</text>
</comment>
<keyword evidence="3" id="KW-0812">Transmembrane</keyword>
<protein>
    <recommendedName>
        <fullName evidence="1">diguanylate cyclase</fullName>
        <ecNumber evidence="1">2.7.7.65</ecNumber>
    </recommendedName>
</protein>
<dbReference type="GO" id="GO:0043709">
    <property type="term" value="P:cell adhesion involved in single-species biofilm formation"/>
    <property type="evidence" value="ECO:0007669"/>
    <property type="project" value="TreeGrafter"/>
</dbReference>
<keyword evidence="3" id="KW-1133">Transmembrane helix</keyword>
<feature type="transmembrane region" description="Helical" evidence="3">
    <location>
        <begin position="84"/>
        <end position="103"/>
    </location>
</feature>
<dbReference type="InterPro" id="IPR043128">
    <property type="entry name" value="Rev_trsase/Diguanyl_cyclase"/>
</dbReference>
<evidence type="ECO:0000313" key="5">
    <source>
        <dbReference type="EMBL" id="MBQ0957766.1"/>
    </source>
</evidence>
<feature type="transmembrane region" description="Helical" evidence="3">
    <location>
        <begin position="166"/>
        <end position="190"/>
    </location>
</feature>
<name>A0A940YK69_9BURK</name>
<gene>
    <name evidence="5" type="ORF">KAK06_02240</name>
</gene>
<dbReference type="Pfam" id="PF00990">
    <property type="entry name" value="GGDEF"/>
    <property type="match status" value="1"/>
</dbReference>
<dbReference type="InterPro" id="IPR000160">
    <property type="entry name" value="GGDEF_dom"/>
</dbReference>
<keyword evidence="5" id="KW-0808">Transferase</keyword>
<feature type="transmembrane region" description="Helical" evidence="3">
    <location>
        <begin position="109"/>
        <end position="130"/>
    </location>
</feature>
<dbReference type="GO" id="GO:0005886">
    <property type="term" value="C:plasma membrane"/>
    <property type="evidence" value="ECO:0007669"/>
    <property type="project" value="TreeGrafter"/>
</dbReference>
<dbReference type="SUPFAM" id="SSF55073">
    <property type="entry name" value="Nucleotide cyclase"/>
    <property type="match status" value="1"/>
</dbReference>
<dbReference type="AlphaFoldDB" id="A0A940YK69"/>
<dbReference type="SMART" id="SM00267">
    <property type="entry name" value="GGDEF"/>
    <property type="match status" value="1"/>
</dbReference>
<keyword evidence="3" id="KW-0472">Membrane</keyword>
<feature type="domain" description="GGDEF" evidence="4">
    <location>
        <begin position="238"/>
        <end position="367"/>
    </location>
</feature>
<accession>A0A940YK69</accession>
<dbReference type="RefSeq" id="WP_210800175.1">
    <property type="nucleotide sequence ID" value="NZ_JAGQDE010000002.1"/>
</dbReference>
<dbReference type="FunFam" id="3.30.70.270:FF:000001">
    <property type="entry name" value="Diguanylate cyclase domain protein"/>
    <property type="match status" value="1"/>
</dbReference>
<dbReference type="InterPro" id="IPR050469">
    <property type="entry name" value="Diguanylate_Cyclase"/>
</dbReference>
<dbReference type="GO" id="GO:1902201">
    <property type="term" value="P:negative regulation of bacterial-type flagellum-dependent cell motility"/>
    <property type="evidence" value="ECO:0007669"/>
    <property type="project" value="TreeGrafter"/>
</dbReference>
<dbReference type="NCBIfam" id="TIGR00254">
    <property type="entry name" value="GGDEF"/>
    <property type="match status" value="1"/>
</dbReference>
<dbReference type="PROSITE" id="PS50887">
    <property type="entry name" value="GGDEF"/>
    <property type="match status" value="1"/>
</dbReference>
<keyword evidence="5" id="KW-0548">Nucleotidyltransferase</keyword>
<proteinExistence type="predicted"/>
<evidence type="ECO:0000313" key="6">
    <source>
        <dbReference type="Proteomes" id="UP000678374"/>
    </source>
</evidence>
<dbReference type="GO" id="GO:0052621">
    <property type="term" value="F:diguanylate cyclase activity"/>
    <property type="evidence" value="ECO:0007669"/>
    <property type="project" value="UniProtKB-EC"/>
</dbReference>
<feature type="transmembrane region" description="Helical" evidence="3">
    <location>
        <begin position="54"/>
        <end position="72"/>
    </location>
</feature>